<evidence type="ECO:0000313" key="3">
    <source>
        <dbReference type="EMBL" id="PIK35556.1"/>
    </source>
</evidence>
<proteinExistence type="inferred from homology"/>
<dbReference type="Proteomes" id="UP000230750">
    <property type="component" value="Unassembled WGS sequence"/>
</dbReference>
<comment type="caution">
    <text evidence="3">The sequence shown here is derived from an EMBL/GenBank/DDBJ whole genome shotgun (WGS) entry which is preliminary data.</text>
</comment>
<dbReference type="UniPathway" id="UPA00143"/>
<accession>A0A2G8JIH4</accession>
<dbReference type="Pfam" id="PF22958">
    <property type="entry name" value="Ltn1_1st"/>
    <property type="match status" value="1"/>
</dbReference>
<dbReference type="GO" id="GO:0005829">
    <property type="term" value="C:cytosol"/>
    <property type="evidence" value="ECO:0007669"/>
    <property type="project" value="UniProtKB-UniRule"/>
</dbReference>
<evidence type="ECO:0000313" key="4">
    <source>
        <dbReference type="Proteomes" id="UP000230750"/>
    </source>
</evidence>
<name>A0A2G8JIH4_STIJA</name>
<comment type="pathway">
    <text evidence="1">Protein modification; protein ubiquitination.</text>
</comment>
<comment type="function">
    <text evidence="1">E3 ubiquitin-protein ligase. Component of the ribosome quality control complex (RQC), a ribosome-associated complex that mediates ubiquitination and extraction of incompletely synthesized nascent chains for proteasomal degradation.</text>
</comment>
<dbReference type="GO" id="GO:0016567">
    <property type="term" value="P:protein ubiquitination"/>
    <property type="evidence" value="ECO:0007669"/>
    <property type="project" value="UniProtKB-UniPathway"/>
</dbReference>
<reference evidence="3 4" key="1">
    <citation type="journal article" date="2017" name="PLoS Biol.">
        <title>The sea cucumber genome provides insights into morphological evolution and visceral regeneration.</title>
        <authorList>
            <person name="Zhang X."/>
            <person name="Sun L."/>
            <person name="Yuan J."/>
            <person name="Sun Y."/>
            <person name="Gao Y."/>
            <person name="Zhang L."/>
            <person name="Li S."/>
            <person name="Dai H."/>
            <person name="Hamel J.F."/>
            <person name="Liu C."/>
            <person name="Yu Y."/>
            <person name="Liu S."/>
            <person name="Lin W."/>
            <person name="Guo K."/>
            <person name="Jin S."/>
            <person name="Xu P."/>
            <person name="Storey K.B."/>
            <person name="Huan P."/>
            <person name="Zhang T."/>
            <person name="Zhou Y."/>
            <person name="Zhang J."/>
            <person name="Lin C."/>
            <person name="Li X."/>
            <person name="Xing L."/>
            <person name="Huo D."/>
            <person name="Sun M."/>
            <person name="Wang L."/>
            <person name="Mercier A."/>
            <person name="Li F."/>
            <person name="Yang H."/>
            <person name="Xiang J."/>
        </authorList>
    </citation>
    <scope>NUCLEOTIDE SEQUENCE [LARGE SCALE GENOMIC DNA]</scope>
    <source>
        <strain evidence="3">Shaxun</strain>
        <tissue evidence="3">Muscle</tissue>
    </source>
</reference>
<protein>
    <recommendedName>
        <fullName evidence="1">E3 ubiquitin-protein ligase listerin</fullName>
        <ecNumber evidence="1">2.3.2.27</ecNumber>
    </recommendedName>
    <alternativeName>
        <fullName evidence="1">RING-type E3 ubiquitin transferase listerin</fullName>
    </alternativeName>
</protein>
<dbReference type="PANTHER" id="PTHR12389">
    <property type="entry name" value="ZINC FINGER PROTEIN 294"/>
    <property type="match status" value="1"/>
</dbReference>
<gene>
    <name evidence="3" type="ORF">BSL78_27611</name>
</gene>
<dbReference type="PANTHER" id="PTHR12389:SF0">
    <property type="entry name" value="E3 UBIQUITIN-PROTEIN LIGASE LISTERIN"/>
    <property type="match status" value="1"/>
</dbReference>
<keyword evidence="1" id="KW-0479">Metal-binding</keyword>
<comment type="similarity">
    <text evidence="1">Belongs to the LTN1 family.</text>
</comment>
<organism evidence="3 4">
    <name type="scientific">Stichopus japonicus</name>
    <name type="common">Sea cucumber</name>
    <dbReference type="NCBI Taxonomy" id="307972"/>
    <lineage>
        <taxon>Eukaryota</taxon>
        <taxon>Metazoa</taxon>
        <taxon>Echinodermata</taxon>
        <taxon>Eleutherozoa</taxon>
        <taxon>Echinozoa</taxon>
        <taxon>Holothuroidea</taxon>
        <taxon>Aspidochirotacea</taxon>
        <taxon>Aspidochirotida</taxon>
        <taxon>Stichopodidae</taxon>
        <taxon>Apostichopus</taxon>
    </lineage>
</organism>
<keyword evidence="4" id="KW-1185">Reference proteome</keyword>
<evidence type="ECO:0000256" key="1">
    <source>
        <dbReference type="RuleBase" id="RU367090"/>
    </source>
</evidence>
<dbReference type="InterPro" id="IPR054476">
    <property type="entry name" value="Ltn1_N"/>
</dbReference>
<dbReference type="GO" id="GO:0072344">
    <property type="term" value="P:rescue of stalled ribosome"/>
    <property type="evidence" value="ECO:0007669"/>
    <property type="project" value="UniProtKB-UniRule"/>
</dbReference>
<comment type="catalytic activity">
    <reaction evidence="1">
        <text>S-ubiquitinyl-[E2 ubiquitin-conjugating enzyme]-L-cysteine + [acceptor protein]-L-lysine = [E2 ubiquitin-conjugating enzyme]-L-cysteine + N(6)-ubiquitinyl-[acceptor protein]-L-lysine.</text>
        <dbReference type="EC" id="2.3.2.27"/>
    </reaction>
</comment>
<keyword evidence="1" id="KW-0808">Transferase</keyword>
<evidence type="ECO:0000259" key="2">
    <source>
        <dbReference type="Pfam" id="PF22958"/>
    </source>
</evidence>
<dbReference type="AlphaFoldDB" id="A0A2G8JIH4"/>
<dbReference type="GO" id="GO:0008270">
    <property type="term" value="F:zinc ion binding"/>
    <property type="evidence" value="ECO:0007669"/>
    <property type="project" value="UniProtKB-KW"/>
</dbReference>
<sequence length="187" mass="21545">MAPLVLCSLDETDSRVVSNLWQTVLVLISKYPVCWSHVNLQKAVLPKIWYLLKQAGKGSAYIVFPNLLPLLSHLLLEVMEDKLKFYRNFFEKLKQGLFDCPIDVAVVRRQPFESLCGVSAMQLLPQLKRKLICHFQLLLLEELLPSVENTLRDTAQAGRVTGHFHRCLPSYRICRKLVRNKSVSKRL</sequence>
<keyword evidence="1" id="KW-0833">Ubl conjugation pathway</keyword>
<dbReference type="EC" id="2.3.2.27" evidence="1"/>
<dbReference type="OrthoDB" id="6108at2759"/>
<keyword evidence="1" id="KW-0862">Zinc</keyword>
<dbReference type="EMBL" id="MRZV01001873">
    <property type="protein sequence ID" value="PIK35556.1"/>
    <property type="molecule type" value="Genomic_DNA"/>
</dbReference>
<dbReference type="GO" id="GO:0043023">
    <property type="term" value="F:ribosomal large subunit binding"/>
    <property type="evidence" value="ECO:0007669"/>
    <property type="project" value="TreeGrafter"/>
</dbReference>
<comment type="subunit">
    <text evidence="1">Component of the ribosome quality control complex (RQC).</text>
</comment>
<dbReference type="STRING" id="307972.A0A2G8JIH4"/>
<dbReference type="InterPro" id="IPR039795">
    <property type="entry name" value="LTN1/Rkr1"/>
</dbReference>
<feature type="domain" description="E3 ubiquitin-protein ligase listerin N-terminal" evidence="2">
    <location>
        <begin position="3"/>
        <end position="74"/>
    </location>
</feature>
<dbReference type="GO" id="GO:0061630">
    <property type="term" value="F:ubiquitin protein ligase activity"/>
    <property type="evidence" value="ECO:0007669"/>
    <property type="project" value="UniProtKB-UniRule"/>
</dbReference>
<keyword evidence="1" id="KW-0863">Zinc-finger</keyword>
<dbReference type="GO" id="GO:1990116">
    <property type="term" value="P:ribosome-associated ubiquitin-dependent protein catabolic process"/>
    <property type="evidence" value="ECO:0007669"/>
    <property type="project" value="UniProtKB-UniRule"/>
</dbReference>
<dbReference type="GO" id="GO:1990112">
    <property type="term" value="C:RQC complex"/>
    <property type="evidence" value="ECO:0007669"/>
    <property type="project" value="UniProtKB-UniRule"/>
</dbReference>